<dbReference type="RefSeq" id="WP_144066864.1">
    <property type="nucleotide sequence ID" value="NZ_CP041636.1"/>
</dbReference>
<dbReference type="SUPFAM" id="SSF53850">
    <property type="entry name" value="Periplasmic binding protein-like II"/>
    <property type="match status" value="1"/>
</dbReference>
<dbReference type="OrthoDB" id="9799287at2"/>
<dbReference type="Gene3D" id="3.40.190.170">
    <property type="entry name" value="Bacterial extracellular solute-binding protein, family 7"/>
    <property type="match status" value="1"/>
</dbReference>
<dbReference type="Proteomes" id="UP000317496">
    <property type="component" value="Chromosome"/>
</dbReference>
<name>A0A516GWH4_9PROT</name>
<feature type="chain" id="PRO_5022218661" evidence="4">
    <location>
        <begin position="24"/>
        <end position="351"/>
    </location>
</feature>
<dbReference type="InterPro" id="IPR018389">
    <property type="entry name" value="DctP_fam"/>
</dbReference>
<proteinExistence type="inferred from homology"/>
<keyword evidence="3 4" id="KW-0732">Signal</keyword>
<dbReference type="KEGG" id="fer:FNB15_00665"/>
<reference evidence="5 6" key="1">
    <citation type="submission" date="2019-07" db="EMBL/GenBank/DDBJ databases">
        <title>Genome sequencing for Ferrovibrio sp. K5.</title>
        <authorList>
            <person name="Park S.-J."/>
        </authorList>
    </citation>
    <scope>NUCLEOTIDE SEQUENCE [LARGE SCALE GENOMIC DNA]</scope>
    <source>
        <strain evidence="5 6">K5</strain>
    </source>
</reference>
<organism evidence="5 6">
    <name type="scientific">Ferrovibrio terrae</name>
    <dbReference type="NCBI Taxonomy" id="2594003"/>
    <lineage>
        <taxon>Bacteria</taxon>
        <taxon>Pseudomonadati</taxon>
        <taxon>Pseudomonadota</taxon>
        <taxon>Alphaproteobacteria</taxon>
        <taxon>Rhodospirillales</taxon>
        <taxon>Rhodospirillaceae</taxon>
        <taxon>Ferrovibrio</taxon>
    </lineage>
</organism>
<comment type="similarity">
    <text evidence="1">Belongs to the bacterial solute-binding protein 7 family.</text>
</comment>
<dbReference type="NCBIfam" id="NF037995">
    <property type="entry name" value="TRAP_S1"/>
    <property type="match status" value="1"/>
</dbReference>
<protein>
    <submittedName>
        <fullName evidence="5">TRAP transporter substrate-binding protein</fullName>
    </submittedName>
</protein>
<dbReference type="GO" id="GO:0055085">
    <property type="term" value="P:transmembrane transport"/>
    <property type="evidence" value="ECO:0007669"/>
    <property type="project" value="InterPro"/>
</dbReference>
<dbReference type="PANTHER" id="PTHR33376">
    <property type="match status" value="1"/>
</dbReference>
<dbReference type="PANTHER" id="PTHR33376:SF7">
    <property type="entry name" value="C4-DICARBOXYLATE-BINDING PROTEIN DCTB"/>
    <property type="match status" value="1"/>
</dbReference>
<accession>A0A516GWH4</accession>
<dbReference type="EMBL" id="CP041636">
    <property type="protein sequence ID" value="QDO95883.1"/>
    <property type="molecule type" value="Genomic_DNA"/>
</dbReference>
<evidence type="ECO:0000256" key="4">
    <source>
        <dbReference type="SAM" id="SignalP"/>
    </source>
</evidence>
<keyword evidence="2" id="KW-0813">Transport</keyword>
<gene>
    <name evidence="5" type="ORF">FNB15_00665</name>
</gene>
<evidence type="ECO:0000256" key="2">
    <source>
        <dbReference type="ARBA" id="ARBA00022448"/>
    </source>
</evidence>
<feature type="signal peptide" evidence="4">
    <location>
        <begin position="1"/>
        <end position="23"/>
    </location>
</feature>
<evidence type="ECO:0000256" key="1">
    <source>
        <dbReference type="ARBA" id="ARBA00009023"/>
    </source>
</evidence>
<dbReference type="AlphaFoldDB" id="A0A516GWH4"/>
<evidence type="ECO:0000313" key="5">
    <source>
        <dbReference type="EMBL" id="QDO95883.1"/>
    </source>
</evidence>
<sequence length="351" mass="37150">MKRLAIASAVLASAFGLAVSAQAQSLPVTKFNLVGSIGNLSMYTQQEVPFWTKTMPEKSGGAIQVEIKPFTELGLKGGEIFRLVSQGTLPMATTVLNYNTGEMPINESADLVGLVGSVEELQKVANVVRPMLAAEYEGKHGVKLLGFGSYQAQVIYCRDKISSLADLKGKKVRASGISQQSFVNYLGGSPLNIAFAEVQPALAKGVVDCAITGSLSGYKSKWHEAATHLLPMPVNFGLAATTANLAWWNKLDARVQALMTKEVRVLEDNIFAQAATETAIGVACNTGTAPCPEGAPAKMVLVPVTDADQALRKKAFAEAILPDFAKRCGADCVTRWNATVGKAVGITAKAM</sequence>
<dbReference type="Pfam" id="PF03480">
    <property type="entry name" value="DctP"/>
    <property type="match status" value="1"/>
</dbReference>
<evidence type="ECO:0000256" key="3">
    <source>
        <dbReference type="ARBA" id="ARBA00022729"/>
    </source>
</evidence>
<dbReference type="InterPro" id="IPR038404">
    <property type="entry name" value="TRAP_DctP_sf"/>
</dbReference>
<dbReference type="CDD" id="cd13602">
    <property type="entry name" value="PBP2_TRAP_BpDctp6_7"/>
    <property type="match status" value="1"/>
</dbReference>
<keyword evidence="6" id="KW-1185">Reference proteome</keyword>
<evidence type="ECO:0000313" key="6">
    <source>
        <dbReference type="Proteomes" id="UP000317496"/>
    </source>
</evidence>